<dbReference type="GO" id="GO:0016853">
    <property type="term" value="F:isomerase activity"/>
    <property type="evidence" value="ECO:0007669"/>
    <property type="project" value="UniProtKB-KW"/>
</dbReference>
<accession>A0ABT9I836</accession>
<dbReference type="InterPro" id="IPR034660">
    <property type="entry name" value="DinB/YfiT-like"/>
</dbReference>
<dbReference type="EMBL" id="JASNFN010000002">
    <property type="protein sequence ID" value="MDP5181730.1"/>
    <property type="molecule type" value="Genomic_DNA"/>
</dbReference>
<dbReference type="Proteomes" id="UP001233673">
    <property type="component" value="Unassembled WGS sequence"/>
</dbReference>
<evidence type="ECO:0000313" key="3">
    <source>
        <dbReference type="Proteomes" id="UP001233673"/>
    </source>
</evidence>
<protein>
    <submittedName>
        <fullName evidence="2">Maleylpyruvate isomerase family mycothiol-dependent enzyme</fullName>
    </submittedName>
</protein>
<comment type="caution">
    <text evidence="2">The sequence shown here is derived from an EMBL/GenBank/DDBJ whole genome shotgun (WGS) entry which is preliminary data.</text>
</comment>
<dbReference type="RefSeq" id="WP_305998441.1">
    <property type="nucleotide sequence ID" value="NZ_JASNFN010000002.1"/>
</dbReference>
<dbReference type="SUPFAM" id="SSF109854">
    <property type="entry name" value="DinB/YfiT-like putative metalloenzymes"/>
    <property type="match status" value="1"/>
</dbReference>
<proteinExistence type="predicted"/>
<dbReference type="Pfam" id="PF11716">
    <property type="entry name" value="MDMPI_N"/>
    <property type="match status" value="1"/>
</dbReference>
<sequence length="253" mass="27213">MTAPAPAPARPRPRSAALDRATAYRLAATEYERMLVLLRDLDPADWRRATDCPGWDVRAMAAHVLGMAEMAASVREMARQNRLAGKAGGGIDALTGVQVRAHADQDGPAIVAALEATAPRAVRGRRRLSRVVGRAKLPEEQVNGAIREHWRIGFLLDVVLTRDVWMHRIDVSRASGREPELTPGHDGVLVADVVAEWAQRHGRPYGLTLTGPAGGQWSSGTGGEQLELDAVEFCRVLSGRGSGSGLLGQLVPF</sequence>
<dbReference type="NCBIfam" id="TIGR03083">
    <property type="entry name" value="maleylpyruvate isomerase family mycothiol-dependent enzyme"/>
    <property type="match status" value="1"/>
</dbReference>
<evidence type="ECO:0000259" key="1">
    <source>
        <dbReference type="Pfam" id="PF11716"/>
    </source>
</evidence>
<gene>
    <name evidence="2" type="ORF">QOZ88_03700</name>
</gene>
<reference evidence="3" key="1">
    <citation type="submission" date="2023-05" db="EMBL/GenBank/DDBJ databases">
        <title>Draft genome of Pseudofrankia sp. BMG5.37.</title>
        <authorList>
            <person name="Gtari M."/>
            <person name="Ghodhbane F."/>
            <person name="Sbissi I."/>
        </authorList>
    </citation>
    <scope>NUCLEOTIDE SEQUENCE [LARGE SCALE GENOMIC DNA]</scope>
    <source>
        <strain evidence="3">BMG 814</strain>
    </source>
</reference>
<feature type="domain" description="Mycothiol-dependent maleylpyruvate isomerase metal-binding" evidence="1">
    <location>
        <begin position="30"/>
        <end position="171"/>
    </location>
</feature>
<name>A0ABT9I836_9ACTN</name>
<evidence type="ECO:0000313" key="2">
    <source>
        <dbReference type="EMBL" id="MDP5181730.1"/>
    </source>
</evidence>
<keyword evidence="2" id="KW-0413">Isomerase</keyword>
<dbReference type="Gene3D" id="1.20.120.450">
    <property type="entry name" value="dinb family like domain"/>
    <property type="match status" value="1"/>
</dbReference>
<dbReference type="InterPro" id="IPR017517">
    <property type="entry name" value="Maleyloyr_isom"/>
</dbReference>
<keyword evidence="3" id="KW-1185">Reference proteome</keyword>
<organism evidence="2 3">
    <name type="scientific">Blastococcus carthaginiensis</name>
    <dbReference type="NCBI Taxonomy" id="3050034"/>
    <lineage>
        <taxon>Bacteria</taxon>
        <taxon>Bacillati</taxon>
        <taxon>Actinomycetota</taxon>
        <taxon>Actinomycetes</taxon>
        <taxon>Geodermatophilales</taxon>
        <taxon>Geodermatophilaceae</taxon>
        <taxon>Blastococcus</taxon>
    </lineage>
</organism>
<dbReference type="InterPro" id="IPR024344">
    <property type="entry name" value="MDMPI_metal-binding"/>
</dbReference>